<name>A0A1G2I3S6_9BACT</name>
<dbReference type="Proteomes" id="UP000178820">
    <property type="component" value="Unassembled WGS sequence"/>
</dbReference>
<evidence type="ECO:0000313" key="3">
    <source>
        <dbReference type="Proteomes" id="UP000178820"/>
    </source>
</evidence>
<comment type="caution">
    <text evidence="2">The sequence shown here is derived from an EMBL/GenBank/DDBJ whole genome shotgun (WGS) entry which is preliminary data.</text>
</comment>
<reference evidence="2 3" key="1">
    <citation type="journal article" date="2016" name="Nat. Commun.">
        <title>Thousands of microbial genomes shed light on interconnected biogeochemical processes in an aquifer system.</title>
        <authorList>
            <person name="Anantharaman K."/>
            <person name="Brown C.T."/>
            <person name="Hug L.A."/>
            <person name="Sharon I."/>
            <person name="Castelle C.J."/>
            <person name="Probst A.J."/>
            <person name="Thomas B.C."/>
            <person name="Singh A."/>
            <person name="Wilkins M.J."/>
            <person name="Karaoz U."/>
            <person name="Brodie E.L."/>
            <person name="Williams K.H."/>
            <person name="Hubbard S.S."/>
            <person name="Banfield J.F."/>
        </authorList>
    </citation>
    <scope>NUCLEOTIDE SEQUENCE [LARGE SCALE GENOMIC DNA]</scope>
</reference>
<proteinExistence type="predicted"/>
<dbReference type="AlphaFoldDB" id="A0A1G2I3S6"/>
<dbReference type="STRING" id="1802207.A3D44_03520"/>
<evidence type="ECO:0000259" key="1">
    <source>
        <dbReference type="Pfam" id="PF01936"/>
    </source>
</evidence>
<feature type="domain" description="NYN" evidence="1">
    <location>
        <begin position="74"/>
        <end position="164"/>
    </location>
</feature>
<organism evidence="2 3">
    <name type="scientific">Candidatus Staskawiczbacteria bacterium RIFCSPHIGHO2_02_FULL_42_22</name>
    <dbReference type="NCBI Taxonomy" id="1802207"/>
    <lineage>
        <taxon>Bacteria</taxon>
        <taxon>Candidatus Staskawicziibacteriota</taxon>
    </lineage>
</organism>
<dbReference type="EMBL" id="MHOT01000010">
    <property type="protein sequence ID" value="OGZ69466.1"/>
    <property type="molecule type" value="Genomic_DNA"/>
</dbReference>
<accession>A0A1G2I3S6</accession>
<dbReference type="Gene3D" id="3.40.50.1010">
    <property type="entry name" value="5'-nuclease"/>
    <property type="match status" value="1"/>
</dbReference>
<dbReference type="InterPro" id="IPR021139">
    <property type="entry name" value="NYN"/>
</dbReference>
<gene>
    <name evidence="2" type="ORF">A3D44_03520</name>
</gene>
<protein>
    <recommendedName>
        <fullName evidence="1">NYN domain-containing protein</fullName>
    </recommendedName>
</protein>
<dbReference type="Pfam" id="PF01936">
    <property type="entry name" value="NYN"/>
    <property type="match status" value="1"/>
</dbReference>
<sequence length="190" mass="21681">MQRGVLLQFFWGQKVSNNIVFLGDWSNLKRGELDNDYKPAEYDKEAGFKRLKDFLFDIATPTLCSIYTPLHDIYGHFEFLRDQGFTIVLCPIVWSTSTDTTDQKLTMDALNLIENYDMQYLCLGSGDGHFKDVLQAAKAKGIKVAVVYGSERSLSAEIRAMVDTYPEGHPKKGQKMLHMFSPTRQPLLTR</sequence>
<dbReference type="GO" id="GO:0004540">
    <property type="term" value="F:RNA nuclease activity"/>
    <property type="evidence" value="ECO:0007669"/>
    <property type="project" value="InterPro"/>
</dbReference>
<evidence type="ECO:0000313" key="2">
    <source>
        <dbReference type="EMBL" id="OGZ69466.1"/>
    </source>
</evidence>